<dbReference type="Gene3D" id="3.40.50.300">
    <property type="entry name" value="P-loop containing nucleotide triphosphate hydrolases"/>
    <property type="match status" value="1"/>
</dbReference>
<reference evidence="12" key="1">
    <citation type="submission" date="2018-12" db="EMBL/GenBank/DDBJ databases">
        <title>Genome sequence of Peanibacillus sp.</title>
        <authorList>
            <person name="Subramani G."/>
            <person name="Srinivasan S."/>
            <person name="Kim M.K."/>
        </authorList>
    </citation>
    <scope>NUCLEOTIDE SEQUENCE [LARGE SCALE GENOMIC DNA]</scope>
    <source>
        <strain evidence="12">18JY67-1</strain>
    </source>
</reference>
<sequence length="579" mass="65207">MSHYRAYLRIVAPYKWLILVTIIIGIIKFAIPLTLPLFIKHVVDDILLADLSTDVKTSKLMKAIGLAFLLFVVVRYPIEYYRQYFAQLTTSRVLFDLRNKLYSHLQHLSLRFYQNRKSGEIISRMMNDAEQTKSLVETGLMNIWLDMFTLVLALIIMFNMNVPLTFVSIAILPFYGYAVKKLYKRLRGYSRSRSQAMAEMQGYLNEHVNGIPVVKSFTLEQYEQQQFGKRNQTFLERAFALTRWNALTQSIINTLTEIAPLLVLACGGYLVIQKSLTLGGFVAFYGYLDRLYAPLRRLVNSSTELTQASASLERVMELLGEKPEISDSPYAVEVRTVKGDIRFRDVSFRYGPDGEWVLLGINLDIPQGHTVALVGMSGGGKSSLVSLLARFYDTQEGDITIDGRSIRDLTQESLRSHIGMVLQDNILFSGSVRENIMLGNPEATNEQIVAAAKKASAHEFIMSLPKGYDTEIGERGVKLSGGQKQRIAISRVFLKDPAILVLDEATSALDLESEHAIQESLAELAQNRTTLIVAHRLSTITHADLIVVVEHGVIVEKGTHDELMAKNGSYARLYNVQYL</sequence>
<comment type="subcellular location">
    <subcellularLocation>
        <location evidence="1">Cell membrane</location>
        <topology evidence="1">Multi-pass membrane protein</topology>
    </subcellularLocation>
</comment>
<keyword evidence="3 8" id="KW-0812">Transmembrane</keyword>
<evidence type="ECO:0000256" key="1">
    <source>
        <dbReference type="ARBA" id="ARBA00004651"/>
    </source>
</evidence>
<keyword evidence="12" id="KW-1185">Reference proteome</keyword>
<dbReference type="InterPro" id="IPR011527">
    <property type="entry name" value="ABC1_TM_dom"/>
</dbReference>
<dbReference type="InterPro" id="IPR036640">
    <property type="entry name" value="ABC1_TM_sf"/>
</dbReference>
<comment type="similarity">
    <text evidence="2">Belongs to the ABC transporter superfamily.</text>
</comment>
<dbReference type="KEGG" id="palb:EJC50_27465"/>
<dbReference type="Pfam" id="PF00664">
    <property type="entry name" value="ABC_membrane"/>
    <property type="match status" value="1"/>
</dbReference>
<evidence type="ECO:0000259" key="10">
    <source>
        <dbReference type="PROSITE" id="PS50929"/>
    </source>
</evidence>
<evidence type="ECO:0000259" key="9">
    <source>
        <dbReference type="PROSITE" id="PS50893"/>
    </source>
</evidence>
<feature type="transmembrane region" description="Helical" evidence="8">
    <location>
        <begin position="16"/>
        <end position="39"/>
    </location>
</feature>
<dbReference type="GO" id="GO:0005524">
    <property type="term" value="F:ATP binding"/>
    <property type="evidence" value="ECO:0007669"/>
    <property type="project" value="UniProtKB-KW"/>
</dbReference>
<feature type="domain" description="ABC transmembrane type-1" evidence="10">
    <location>
        <begin position="19"/>
        <end position="307"/>
    </location>
</feature>
<protein>
    <submittedName>
        <fullName evidence="11">ABC transporter ATP-binding protein</fullName>
    </submittedName>
</protein>
<dbReference type="InterPro" id="IPR039421">
    <property type="entry name" value="Type_1_exporter"/>
</dbReference>
<dbReference type="InterPro" id="IPR003593">
    <property type="entry name" value="AAA+_ATPase"/>
</dbReference>
<dbReference type="FunFam" id="3.40.50.300:FF:000218">
    <property type="entry name" value="Multidrug ABC transporter ATP-binding protein"/>
    <property type="match status" value="1"/>
</dbReference>
<dbReference type="EMBL" id="CP034437">
    <property type="protein sequence ID" value="AZN43017.1"/>
    <property type="molecule type" value="Genomic_DNA"/>
</dbReference>
<dbReference type="Pfam" id="PF00005">
    <property type="entry name" value="ABC_tran"/>
    <property type="match status" value="1"/>
</dbReference>
<dbReference type="Proteomes" id="UP000272528">
    <property type="component" value="Chromosome"/>
</dbReference>
<feature type="transmembrane region" description="Helical" evidence="8">
    <location>
        <begin position="59"/>
        <end position="78"/>
    </location>
</feature>
<dbReference type="Gene3D" id="1.20.1560.10">
    <property type="entry name" value="ABC transporter type 1, transmembrane domain"/>
    <property type="match status" value="1"/>
</dbReference>
<accession>A0A3Q8X8P5</accession>
<evidence type="ECO:0000313" key="11">
    <source>
        <dbReference type="EMBL" id="AZN43017.1"/>
    </source>
</evidence>
<dbReference type="SUPFAM" id="SSF90123">
    <property type="entry name" value="ABC transporter transmembrane region"/>
    <property type="match status" value="1"/>
</dbReference>
<evidence type="ECO:0000256" key="5">
    <source>
        <dbReference type="ARBA" id="ARBA00022840"/>
    </source>
</evidence>
<dbReference type="InterPro" id="IPR017871">
    <property type="entry name" value="ABC_transporter-like_CS"/>
</dbReference>
<dbReference type="GO" id="GO:0015421">
    <property type="term" value="F:ABC-type oligopeptide transporter activity"/>
    <property type="evidence" value="ECO:0007669"/>
    <property type="project" value="TreeGrafter"/>
</dbReference>
<dbReference type="GO" id="GO:0016887">
    <property type="term" value="F:ATP hydrolysis activity"/>
    <property type="evidence" value="ECO:0007669"/>
    <property type="project" value="InterPro"/>
</dbReference>
<dbReference type="OrthoDB" id="9770415at2"/>
<evidence type="ECO:0000256" key="6">
    <source>
        <dbReference type="ARBA" id="ARBA00022989"/>
    </source>
</evidence>
<dbReference type="SMART" id="SM00382">
    <property type="entry name" value="AAA"/>
    <property type="match status" value="1"/>
</dbReference>
<dbReference type="PROSITE" id="PS50929">
    <property type="entry name" value="ABC_TM1F"/>
    <property type="match status" value="1"/>
</dbReference>
<gene>
    <name evidence="11" type="ORF">EJC50_27465</name>
</gene>
<feature type="domain" description="ABC transporter" evidence="9">
    <location>
        <begin position="341"/>
        <end position="576"/>
    </location>
</feature>
<dbReference type="InterPro" id="IPR003439">
    <property type="entry name" value="ABC_transporter-like_ATP-bd"/>
</dbReference>
<evidence type="ECO:0000256" key="4">
    <source>
        <dbReference type="ARBA" id="ARBA00022741"/>
    </source>
</evidence>
<keyword evidence="6 8" id="KW-1133">Transmembrane helix</keyword>
<evidence type="ECO:0000256" key="7">
    <source>
        <dbReference type="ARBA" id="ARBA00023136"/>
    </source>
</evidence>
<organism evidence="11 12">
    <name type="scientific">Paenibacillus albus</name>
    <dbReference type="NCBI Taxonomy" id="2495582"/>
    <lineage>
        <taxon>Bacteria</taxon>
        <taxon>Bacillati</taxon>
        <taxon>Bacillota</taxon>
        <taxon>Bacilli</taxon>
        <taxon>Bacillales</taxon>
        <taxon>Paenibacillaceae</taxon>
        <taxon>Paenibacillus</taxon>
    </lineage>
</organism>
<feature type="transmembrane region" description="Helical" evidence="8">
    <location>
        <begin position="134"/>
        <end position="158"/>
    </location>
</feature>
<dbReference type="PROSITE" id="PS00211">
    <property type="entry name" value="ABC_TRANSPORTER_1"/>
    <property type="match status" value="1"/>
</dbReference>
<dbReference type="PANTHER" id="PTHR43394">
    <property type="entry name" value="ATP-DEPENDENT PERMEASE MDL1, MITOCHONDRIAL"/>
    <property type="match status" value="1"/>
</dbReference>
<keyword evidence="4" id="KW-0547">Nucleotide-binding</keyword>
<dbReference type="PROSITE" id="PS50893">
    <property type="entry name" value="ABC_TRANSPORTER_2"/>
    <property type="match status" value="1"/>
</dbReference>
<dbReference type="GO" id="GO:0005886">
    <property type="term" value="C:plasma membrane"/>
    <property type="evidence" value="ECO:0007669"/>
    <property type="project" value="UniProtKB-SubCell"/>
</dbReference>
<dbReference type="CDD" id="cd03251">
    <property type="entry name" value="ABCC_MsbA"/>
    <property type="match status" value="1"/>
</dbReference>
<dbReference type="AlphaFoldDB" id="A0A3Q8X8P5"/>
<feature type="transmembrane region" description="Helical" evidence="8">
    <location>
        <begin position="164"/>
        <end position="183"/>
    </location>
</feature>
<evidence type="ECO:0000256" key="3">
    <source>
        <dbReference type="ARBA" id="ARBA00022692"/>
    </source>
</evidence>
<proteinExistence type="inferred from homology"/>
<dbReference type="RefSeq" id="WP_126019205.1">
    <property type="nucleotide sequence ID" value="NZ_CP034437.1"/>
</dbReference>
<keyword evidence="7 8" id="KW-0472">Membrane</keyword>
<evidence type="ECO:0000313" key="12">
    <source>
        <dbReference type="Proteomes" id="UP000272528"/>
    </source>
</evidence>
<evidence type="ECO:0000256" key="8">
    <source>
        <dbReference type="SAM" id="Phobius"/>
    </source>
</evidence>
<name>A0A3Q8X8P5_9BACL</name>
<keyword evidence="5 11" id="KW-0067">ATP-binding</keyword>
<dbReference type="SUPFAM" id="SSF52540">
    <property type="entry name" value="P-loop containing nucleoside triphosphate hydrolases"/>
    <property type="match status" value="1"/>
</dbReference>
<dbReference type="PANTHER" id="PTHR43394:SF1">
    <property type="entry name" value="ATP-BINDING CASSETTE SUB-FAMILY B MEMBER 10, MITOCHONDRIAL"/>
    <property type="match status" value="1"/>
</dbReference>
<evidence type="ECO:0000256" key="2">
    <source>
        <dbReference type="ARBA" id="ARBA00005417"/>
    </source>
</evidence>
<dbReference type="InterPro" id="IPR027417">
    <property type="entry name" value="P-loop_NTPase"/>
</dbReference>